<evidence type="ECO:0000313" key="2">
    <source>
        <dbReference type="Proteomes" id="UP000072421"/>
    </source>
</evidence>
<accession>A0A127PFQ5</accession>
<gene>
    <name evidence="1" type="ORF">CFter6_3948</name>
</gene>
<reference evidence="1 2" key="1">
    <citation type="submission" date="2015-11" db="EMBL/GenBank/DDBJ databases">
        <title>Exploring the genomic traits of fungus-feeding bacterial genus Collimonas.</title>
        <authorList>
            <person name="Song C."/>
            <person name="Schmidt R."/>
            <person name="de Jager V."/>
            <person name="Krzyzanowska D."/>
            <person name="Jongedijk E."/>
            <person name="Cankar K."/>
            <person name="Beekwilder J."/>
            <person name="van Veen A."/>
            <person name="de Boer W."/>
            <person name="van Veen J.A."/>
            <person name="Garbeva P."/>
        </authorList>
    </citation>
    <scope>NUCLEOTIDE SEQUENCE [LARGE SCALE GENOMIC DNA]</scope>
    <source>
        <strain evidence="1 2">Ter6</strain>
    </source>
</reference>
<protein>
    <submittedName>
        <fullName evidence="1">Uncharacterized protein</fullName>
    </submittedName>
</protein>
<name>A0A127PFQ5_9BURK</name>
<dbReference type="PATRIC" id="fig|158899.10.peg.3916"/>
<dbReference type="RefSeq" id="WP_257722408.1">
    <property type="nucleotide sequence ID" value="NZ_CP013232.1"/>
</dbReference>
<evidence type="ECO:0000313" key="1">
    <source>
        <dbReference type="EMBL" id="AMO96563.1"/>
    </source>
</evidence>
<dbReference type="Proteomes" id="UP000072421">
    <property type="component" value="Chromosome"/>
</dbReference>
<dbReference type="EMBL" id="CP013232">
    <property type="protein sequence ID" value="AMO96563.1"/>
    <property type="molecule type" value="Genomic_DNA"/>
</dbReference>
<organism evidence="1">
    <name type="scientific">Collimonas fungivorans</name>
    <dbReference type="NCBI Taxonomy" id="158899"/>
    <lineage>
        <taxon>Bacteria</taxon>
        <taxon>Pseudomonadati</taxon>
        <taxon>Pseudomonadota</taxon>
        <taxon>Betaproteobacteria</taxon>
        <taxon>Burkholderiales</taxon>
        <taxon>Oxalobacteraceae</taxon>
        <taxon>Collimonas</taxon>
    </lineage>
</organism>
<proteinExistence type="predicted"/>
<dbReference type="AlphaFoldDB" id="A0A127PFQ5"/>
<sequence length="40" mass="4214">MPAPVTKTGATVSLLTLLFWALSLRYMPVQKAVAHGAASD</sequence>